<evidence type="ECO:0000313" key="2">
    <source>
        <dbReference type="Proteomes" id="UP000266841"/>
    </source>
</evidence>
<dbReference type="AlphaFoldDB" id="K0T3B8"/>
<sequence length="249" mass="27534">MQHALSSKLKGRVALNKGVHDALDDFRWILTDIASRPTRIAELVPLLASAEGHHDASGKGAGGIWFPANQLNPRQAHYRQAGYVHLEALAQTFDVRERTLLSKTDNLNTLFWQRKAAQPRKRYLRISFVCLGSTNDTTATCQGSTTSLASQTRLLMDQTLQDFTLTWDEQMEVLAPHLPAPRGYQIWTPTEELWMQFSGPCSEGERRLSLIVEPSQPAPAAPVACPPSGSLTLASAGAVTLLHKKDPWQ</sequence>
<dbReference type="OrthoDB" id="46193at2759"/>
<proteinExistence type="predicted"/>
<reference evidence="1 2" key="1">
    <citation type="journal article" date="2012" name="Genome Biol.">
        <title>Genome and low-iron response of an oceanic diatom adapted to chronic iron limitation.</title>
        <authorList>
            <person name="Lommer M."/>
            <person name="Specht M."/>
            <person name="Roy A.S."/>
            <person name="Kraemer L."/>
            <person name="Andreson R."/>
            <person name="Gutowska M.A."/>
            <person name="Wolf J."/>
            <person name="Bergner S.V."/>
            <person name="Schilhabel M.B."/>
            <person name="Klostermeier U.C."/>
            <person name="Beiko R.G."/>
            <person name="Rosenstiel P."/>
            <person name="Hippler M."/>
            <person name="Laroche J."/>
        </authorList>
    </citation>
    <scope>NUCLEOTIDE SEQUENCE [LARGE SCALE GENOMIC DNA]</scope>
    <source>
        <strain evidence="1 2">CCMP1005</strain>
    </source>
</reference>
<gene>
    <name evidence="1" type="ORF">THAOC_11042</name>
</gene>
<protein>
    <submittedName>
        <fullName evidence="1">Uncharacterized protein</fullName>
    </submittedName>
</protein>
<keyword evidence="2" id="KW-1185">Reference proteome</keyword>
<accession>K0T3B8</accession>
<organism evidence="1 2">
    <name type="scientific">Thalassiosira oceanica</name>
    <name type="common">Marine diatom</name>
    <dbReference type="NCBI Taxonomy" id="159749"/>
    <lineage>
        <taxon>Eukaryota</taxon>
        <taxon>Sar</taxon>
        <taxon>Stramenopiles</taxon>
        <taxon>Ochrophyta</taxon>
        <taxon>Bacillariophyta</taxon>
        <taxon>Coscinodiscophyceae</taxon>
        <taxon>Thalassiosirophycidae</taxon>
        <taxon>Thalassiosirales</taxon>
        <taxon>Thalassiosiraceae</taxon>
        <taxon>Thalassiosira</taxon>
    </lineage>
</organism>
<evidence type="ECO:0000313" key="1">
    <source>
        <dbReference type="EMBL" id="EJK67861.1"/>
    </source>
</evidence>
<dbReference type="Proteomes" id="UP000266841">
    <property type="component" value="Unassembled WGS sequence"/>
</dbReference>
<dbReference type="EMBL" id="AGNL01012504">
    <property type="protein sequence ID" value="EJK67861.1"/>
    <property type="molecule type" value="Genomic_DNA"/>
</dbReference>
<name>K0T3B8_THAOC</name>
<comment type="caution">
    <text evidence="1">The sequence shown here is derived from an EMBL/GenBank/DDBJ whole genome shotgun (WGS) entry which is preliminary data.</text>
</comment>